<evidence type="ECO:0000256" key="8">
    <source>
        <dbReference type="SAM" id="MobiDB-lite"/>
    </source>
</evidence>
<dbReference type="Pfam" id="PF00528">
    <property type="entry name" value="BPD_transp_1"/>
    <property type="match status" value="1"/>
</dbReference>
<evidence type="ECO:0000256" key="1">
    <source>
        <dbReference type="ARBA" id="ARBA00004651"/>
    </source>
</evidence>
<feature type="transmembrane region" description="Helical" evidence="7">
    <location>
        <begin position="110"/>
        <end position="131"/>
    </location>
</feature>
<dbReference type="EMBL" id="JABWGN010000002">
    <property type="protein sequence ID" value="NUW31144.1"/>
    <property type="molecule type" value="Genomic_DNA"/>
</dbReference>
<evidence type="ECO:0000256" key="3">
    <source>
        <dbReference type="ARBA" id="ARBA00022475"/>
    </source>
</evidence>
<evidence type="ECO:0000256" key="5">
    <source>
        <dbReference type="ARBA" id="ARBA00022989"/>
    </source>
</evidence>
<dbReference type="InterPro" id="IPR035906">
    <property type="entry name" value="MetI-like_sf"/>
</dbReference>
<reference evidence="10 11" key="1">
    <citation type="submission" date="2020-06" db="EMBL/GenBank/DDBJ databases">
        <title>Nonomuraea sp. SMC257, a novel actinomycete isolated from soil.</title>
        <authorList>
            <person name="Chanama M."/>
        </authorList>
    </citation>
    <scope>NUCLEOTIDE SEQUENCE [LARGE SCALE GENOMIC DNA]</scope>
    <source>
        <strain evidence="10 11">SMC257</strain>
    </source>
</reference>
<organism evidence="10 11">
    <name type="scientific">Nonomuraea montanisoli</name>
    <dbReference type="NCBI Taxonomy" id="2741721"/>
    <lineage>
        <taxon>Bacteria</taxon>
        <taxon>Bacillati</taxon>
        <taxon>Actinomycetota</taxon>
        <taxon>Actinomycetes</taxon>
        <taxon>Streptosporangiales</taxon>
        <taxon>Streptosporangiaceae</taxon>
        <taxon>Nonomuraea</taxon>
    </lineage>
</organism>
<evidence type="ECO:0000256" key="6">
    <source>
        <dbReference type="ARBA" id="ARBA00023136"/>
    </source>
</evidence>
<comment type="caution">
    <text evidence="10">The sequence shown here is derived from an EMBL/GenBank/DDBJ whole genome shotgun (WGS) entry which is preliminary data.</text>
</comment>
<keyword evidence="6 7" id="KW-0472">Membrane</keyword>
<dbReference type="SUPFAM" id="SSF161098">
    <property type="entry name" value="MetI-like"/>
    <property type="match status" value="1"/>
</dbReference>
<feature type="transmembrane region" description="Helical" evidence="7">
    <location>
        <begin position="48"/>
        <end position="66"/>
    </location>
</feature>
<evidence type="ECO:0000256" key="2">
    <source>
        <dbReference type="ARBA" id="ARBA00022448"/>
    </source>
</evidence>
<dbReference type="CDD" id="cd06261">
    <property type="entry name" value="TM_PBP2"/>
    <property type="match status" value="1"/>
</dbReference>
<feature type="transmembrane region" description="Helical" evidence="7">
    <location>
        <begin position="195"/>
        <end position="217"/>
    </location>
</feature>
<proteinExistence type="inferred from homology"/>
<gene>
    <name evidence="10" type="ORF">HTZ77_06875</name>
</gene>
<dbReference type="Proteomes" id="UP000586042">
    <property type="component" value="Unassembled WGS sequence"/>
</dbReference>
<feature type="transmembrane region" description="Helical" evidence="7">
    <location>
        <begin position="296"/>
        <end position="316"/>
    </location>
</feature>
<dbReference type="PANTHER" id="PTHR30193">
    <property type="entry name" value="ABC TRANSPORTER PERMEASE PROTEIN"/>
    <property type="match status" value="1"/>
</dbReference>
<evidence type="ECO:0000313" key="11">
    <source>
        <dbReference type="Proteomes" id="UP000586042"/>
    </source>
</evidence>
<dbReference type="InterPro" id="IPR051393">
    <property type="entry name" value="ABC_transporter_permease"/>
</dbReference>
<evidence type="ECO:0000259" key="9">
    <source>
        <dbReference type="PROSITE" id="PS50928"/>
    </source>
</evidence>
<dbReference type="PANTHER" id="PTHR30193:SF41">
    <property type="entry name" value="DIACETYLCHITOBIOSE UPTAKE SYSTEM PERMEASE PROTEIN NGCF"/>
    <property type="match status" value="1"/>
</dbReference>
<accession>A0A7Y6M2G5</accession>
<protein>
    <submittedName>
        <fullName evidence="10">Sugar ABC transporter permease</fullName>
    </submittedName>
</protein>
<sequence length="329" mass="35422">MGCTTAARPAPPPPGGSEMLLRQGEPAAPPVAGPAHRLKAGTRGDGRLAAAFLAPALIGFGLFYLYPALRGAWYSMTDWNLLSRPRFVGLDNYARLLHDPLFWNALKVTGGYVVLNLGIQLVAGLGLAALLHRLTRSLVLRSLLVVPWLVPNVTTGLLWMWLLDADLGFLNHLLTGAGLPAQGFLTSPDLALPSVAVITSWSGTGYTALLLYAGMLLVPRHVYEAAALDGSGEIRTFFRVTLPLMRPILAFVLVVSLIDSFQLFDAVAVTTKGGPVNATRVIYHYIYEQAFTHFKMGYASALALSLVLVLGVLTFVQMRLLRASTSDLA</sequence>
<dbReference type="AlphaFoldDB" id="A0A7Y6M2G5"/>
<comment type="subcellular location">
    <subcellularLocation>
        <location evidence="1 7">Cell membrane</location>
        <topology evidence="1 7">Multi-pass membrane protein</topology>
    </subcellularLocation>
</comment>
<feature type="region of interest" description="Disordered" evidence="8">
    <location>
        <begin position="1"/>
        <end position="35"/>
    </location>
</feature>
<evidence type="ECO:0000256" key="7">
    <source>
        <dbReference type="RuleBase" id="RU363032"/>
    </source>
</evidence>
<feature type="domain" description="ABC transmembrane type-1" evidence="9">
    <location>
        <begin position="102"/>
        <end position="317"/>
    </location>
</feature>
<keyword evidence="3" id="KW-1003">Cell membrane</keyword>
<name>A0A7Y6M2G5_9ACTN</name>
<comment type="similarity">
    <text evidence="7">Belongs to the binding-protein-dependent transport system permease family.</text>
</comment>
<keyword evidence="2 7" id="KW-0813">Transport</keyword>
<keyword evidence="5 7" id="KW-1133">Transmembrane helix</keyword>
<dbReference type="PROSITE" id="PS50928">
    <property type="entry name" value="ABC_TM1"/>
    <property type="match status" value="1"/>
</dbReference>
<evidence type="ECO:0000313" key="10">
    <source>
        <dbReference type="EMBL" id="NUW31144.1"/>
    </source>
</evidence>
<feature type="transmembrane region" description="Helical" evidence="7">
    <location>
        <begin position="237"/>
        <end position="258"/>
    </location>
</feature>
<dbReference type="GO" id="GO:0055085">
    <property type="term" value="P:transmembrane transport"/>
    <property type="evidence" value="ECO:0007669"/>
    <property type="project" value="InterPro"/>
</dbReference>
<keyword evidence="11" id="KW-1185">Reference proteome</keyword>
<dbReference type="Gene3D" id="1.10.3720.10">
    <property type="entry name" value="MetI-like"/>
    <property type="match status" value="1"/>
</dbReference>
<keyword evidence="4 7" id="KW-0812">Transmembrane</keyword>
<dbReference type="InterPro" id="IPR000515">
    <property type="entry name" value="MetI-like"/>
</dbReference>
<dbReference type="GO" id="GO:0005886">
    <property type="term" value="C:plasma membrane"/>
    <property type="evidence" value="ECO:0007669"/>
    <property type="project" value="UniProtKB-SubCell"/>
</dbReference>
<feature type="transmembrane region" description="Helical" evidence="7">
    <location>
        <begin position="143"/>
        <end position="162"/>
    </location>
</feature>
<evidence type="ECO:0000256" key="4">
    <source>
        <dbReference type="ARBA" id="ARBA00022692"/>
    </source>
</evidence>